<evidence type="ECO:0000259" key="1">
    <source>
        <dbReference type="Pfam" id="PF18431"/>
    </source>
</evidence>
<keyword evidence="3" id="KW-1185">Reference proteome</keyword>
<dbReference type="EMBL" id="BAAAQR010000006">
    <property type="protein sequence ID" value="GAA2147098.1"/>
    <property type="molecule type" value="Genomic_DNA"/>
</dbReference>
<dbReference type="InterPro" id="IPR041436">
    <property type="entry name" value="RNAse_A_bac"/>
</dbReference>
<gene>
    <name evidence="2" type="ORF">GCM10009844_23980</name>
</gene>
<reference evidence="2 3" key="1">
    <citation type="journal article" date="2019" name="Int. J. Syst. Evol. Microbiol.">
        <title>The Global Catalogue of Microorganisms (GCM) 10K type strain sequencing project: providing services to taxonomists for standard genome sequencing and annotation.</title>
        <authorList>
            <consortium name="The Broad Institute Genomics Platform"/>
            <consortium name="The Broad Institute Genome Sequencing Center for Infectious Disease"/>
            <person name="Wu L."/>
            <person name="Ma J."/>
        </authorList>
    </citation>
    <scope>NUCLEOTIDE SEQUENCE [LARGE SCALE GENOMIC DNA]</scope>
    <source>
        <strain evidence="2 3">JCM 16022</strain>
    </source>
</reference>
<dbReference type="CDD" id="cd20684">
    <property type="entry name" value="CdiA-CT_Yk_RNaseA-like"/>
    <property type="match status" value="1"/>
</dbReference>
<organism evidence="2 3">
    <name type="scientific">Nocardioides koreensis</name>
    <dbReference type="NCBI Taxonomy" id="433651"/>
    <lineage>
        <taxon>Bacteria</taxon>
        <taxon>Bacillati</taxon>
        <taxon>Actinomycetota</taxon>
        <taxon>Actinomycetes</taxon>
        <taxon>Propionibacteriales</taxon>
        <taxon>Nocardioidaceae</taxon>
        <taxon>Nocardioides</taxon>
    </lineage>
</organism>
<accession>A0ABN2ZT41</accession>
<protein>
    <recommendedName>
        <fullName evidence="1">Bacterial CdiA-CT RNAse A domain-containing protein</fullName>
    </recommendedName>
</protein>
<feature type="domain" description="Bacterial CdiA-CT RNAse A" evidence="1">
    <location>
        <begin position="356"/>
        <end position="466"/>
    </location>
</feature>
<comment type="caution">
    <text evidence="2">The sequence shown here is derived from an EMBL/GenBank/DDBJ whole genome shotgun (WGS) entry which is preliminary data.</text>
</comment>
<name>A0ABN2ZT41_9ACTN</name>
<evidence type="ECO:0000313" key="2">
    <source>
        <dbReference type="EMBL" id="GAA2147098.1"/>
    </source>
</evidence>
<proteinExistence type="predicted"/>
<dbReference type="Proteomes" id="UP001501771">
    <property type="component" value="Unassembled WGS sequence"/>
</dbReference>
<sequence length="468" mass="49924">MRLEIDGGGYETATRAFVEGNQLAALCFTRLGGRLPAYGGMAGDDSTSQEFARAYDEGARVAVASLADLVESFTGLGHLTAASLANHTRAELRSIVGGAGVYEGGCLPDVGDDSGYVSVLPLAPPTSLGADSPVLPNKVGWILDHIEGFVWPSADVDRLRAAESSWVEAAAGLDDLFTCCDSAIRGFWGERSPEIPLAIDATQELRSSIRALGDQLASLGAACRTYADHVETKRAEIIDLAEWLLEQVVEGVLISVAIGAVTGGAGTAAGLSAVAARVAAESPRFAAILEALRALAAGIAASVRAAREALQATRVTLTKFRDAAVARTVARGESGTLKLWWERESGWLARHEHSGSHTIDRHVGKTDEELLQRVNENPRPKFISTFPDTETAERGIQTLLRRHRREIEEWLSHGRGPLVPEGDLGFVTGRSASRNSGDVFDVTGVRAVLRKDPSMPEGFRIHTAYPQP</sequence>
<dbReference type="Pfam" id="PF18431">
    <property type="entry name" value="RNAse_A_bac"/>
    <property type="match status" value="1"/>
</dbReference>
<evidence type="ECO:0000313" key="3">
    <source>
        <dbReference type="Proteomes" id="UP001501771"/>
    </source>
</evidence>